<dbReference type="SUPFAM" id="SSF46894">
    <property type="entry name" value="C-terminal effector domain of the bipartite response regulators"/>
    <property type="match status" value="1"/>
</dbReference>
<gene>
    <name evidence="5" type="ORF">C9I98_08630</name>
</gene>
<dbReference type="EMBL" id="PYMA01000004">
    <property type="protein sequence ID" value="PSW20114.1"/>
    <property type="molecule type" value="Genomic_DNA"/>
</dbReference>
<accession>A0A2T3NV12</accession>
<evidence type="ECO:0000256" key="2">
    <source>
        <dbReference type="PROSITE-ProRule" id="PRU01091"/>
    </source>
</evidence>
<keyword evidence="3" id="KW-1133">Transmembrane helix</keyword>
<dbReference type="GO" id="GO:0000160">
    <property type="term" value="P:phosphorelay signal transduction system"/>
    <property type="evidence" value="ECO:0007669"/>
    <property type="project" value="InterPro"/>
</dbReference>
<evidence type="ECO:0000256" key="1">
    <source>
        <dbReference type="ARBA" id="ARBA00023125"/>
    </source>
</evidence>
<evidence type="ECO:0000256" key="3">
    <source>
        <dbReference type="SAM" id="Phobius"/>
    </source>
</evidence>
<evidence type="ECO:0000313" key="6">
    <source>
        <dbReference type="Proteomes" id="UP000241771"/>
    </source>
</evidence>
<dbReference type="Gene3D" id="1.10.10.10">
    <property type="entry name" value="Winged helix-like DNA-binding domain superfamily/Winged helix DNA-binding domain"/>
    <property type="match status" value="1"/>
</dbReference>
<dbReference type="AlphaFoldDB" id="A0A2T3NV12"/>
<organism evidence="5 6">
    <name type="scientific">Photobacterium sanctipauli</name>
    <dbReference type="NCBI Taxonomy" id="1342794"/>
    <lineage>
        <taxon>Bacteria</taxon>
        <taxon>Pseudomonadati</taxon>
        <taxon>Pseudomonadota</taxon>
        <taxon>Gammaproteobacteria</taxon>
        <taxon>Vibrionales</taxon>
        <taxon>Vibrionaceae</taxon>
        <taxon>Photobacterium</taxon>
    </lineage>
</organism>
<dbReference type="SMART" id="SM00862">
    <property type="entry name" value="Trans_reg_C"/>
    <property type="match status" value="1"/>
</dbReference>
<feature type="transmembrane region" description="Helical" evidence="3">
    <location>
        <begin position="136"/>
        <end position="154"/>
    </location>
</feature>
<dbReference type="Pfam" id="PF00486">
    <property type="entry name" value="Trans_reg_C"/>
    <property type="match status" value="1"/>
</dbReference>
<evidence type="ECO:0000313" key="5">
    <source>
        <dbReference type="EMBL" id="PSW20114.1"/>
    </source>
</evidence>
<dbReference type="InterPro" id="IPR001867">
    <property type="entry name" value="OmpR/PhoB-type_DNA-bd"/>
</dbReference>
<dbReference type="PROSITE" id="PS51755">
    <property type="entry name" value="OMPR_PHOB"/>
    <property type="match status" value="1"/>
</dbReference>
<proteinExistence type="predicted"/>
<comment type="caution">
    <text evidence="5">The sequence shown here is derived from an EMBL/GenBank/DDBJ whole genome shotgun (WGS) entry which is preliminary data.</text>
</comment>
<dbReference type="InterPro" id="IPR016032">
    <property type="entry name" value="Sig_transdc_resp-reg_C-effctor"/>
</dbReference>
<feature type="DNA-binding region" description="OmpR/PhoB-type" evidence="2">
    <location>
        <begin position="8"/>
        <end position="106"/>
    </location>
</feature>
<protein>
    <recommendedName>
        <fullName evidence="4">OmpR/PhoB-type domain-containing protein</fullName>
    </recommendedName>
</protein>
<keyword evidence="3" id="KW-0472">Membrane</keyword>
<dbReference type="Proteomes" id="UP000241771">
    <property type="component" value="Unassembled WGS sequence"/>
</dbReference>
<keyword evidence="1 2" id="KW-0238">DNA-binding</keyword>
<keyword evidence="3" id="KW-0812">Transmembrane</keyword>
<sequence length="447" mass="51201">MTENTPEGNIVKIGESHFFDLENKSLFTLKQHIELNRAEREVLNALVVASPSMVPKEELLKAGWARKEVATTSLFQTIRTLRIKLQEQETGEFIELIPKLGYKVNTCGYITSQDVKDLTAETEEAISDSKRRPFDLAALLLILIGVITVSYFYFNQDTSYNYHIEHDDENNTIVLLSQFEDDIKYLVNYTDTYIKPTKISDKLLFVAKSNEYYSVAICNKGENGCIPNTSHAISFKHHDINSFWPLLDKELQNLGSMQVLHADTQTKPGAKSYNHFLDDGVFSKNLTQHFVHQKKDGSWTFTSIAYRLNNTGTKFITSSFRGGQIELNDNKQDPFITSLTTTPEYFYWVISEEEQSRLGVNPPGEIELYTVDLYREETPYDNYLLYAEPELMLWFSEDYGFIWYQKYTSKGASFQKLFGQSFLCPKLLIGINPDCEEGCSGIVNLAT</sequence>
<dbReference type="GO" id="GO:0003677">
    <property type="term" value="F:DNA binding"/>
    <property type="evidence" value="ECO:0007669"/>
    <property type="project" value="UniProtKB-UniRule"/>
</dbReference>
<keyword evidence="6" id="KW-1185">Reference proteome</keyword>
<dbReference type="InterPro" id="IPR036388">
    <property type="entry name" value="WH-like_DNA-bd_sf"/>
</dbReference>
<evidence type="ECO:0000259" key="4">
    <source>
        <dbReference type="PROSITE" id="PS51755"/>
    </source>
</evidence>
<dbReference type="GO" id="GO:0006355">
    <property type="term" value="P:regulation of DNA-templated transcription"/>
    <property type="evidence" value="ECO:0007669"/>
    <property type="project" value="InterPro"/>
</dbReference>
<dbReference type="RefSeq" id="WP_107271863.1">
    <property type="nucleotide sequence ID" value="NZ_PYMA01000004.1"/>
</dbReference>
<name>A0A2T3NV12_9GAMM</name>
<reference evidence="5 6" key="1">
    <citation type="submission" date="2018-01" db="EMBL/GenBank/DDBJ databases">
        <title>Whole genome sequencing of Histamine producing bacteria.</title>
        <authorList>
            <person name="Butler K."/>
        </authorList>
    </citation>
    <scope>NUCLEOTIDE SEQUENCE [LARGE SCALE GENOMIC DNA]</scope>
    <source>
        <strain evidence="5 6">DSM 100436</strain>
    </source>
</reference>
<feature type="domain" description="OmpR/PhoB-type" evidence="4">
    <location>
        <begin position="8"/>
        <end position="106"/>
    </location>
</feature>